<dbReference type="InterPro" id="IPR036188">
    <property type="entry name" value="FAD/NAD-bd_sf"/>
</dbReference>
<dbReference type="PANTHER" id="PTHR43706:SF47">
    <property type="entry name" value="EXTERNAL NADH-UBIQUINONE OXIDOREDUCTASE 1, MITOCHONDRIAL-RELATED"/>
    <property type="match status" value="1"/>
</dbReference>
<evidence type="ECO:0000256" key="9">
    <source>
        <dbReference type="SAM" id="Coils"/>
    </source>
</evidence>
<feature type="coiled-coil region" evidence="9">
    <location>
        <begin position="340"/>
        <end position="367"/>
    </location>
</feature>
<comment type="catalytic activity">
    <reaction evidence="8">
        <text>a quinone + NADH + H(+) = a quinol + NAD(+)</text>
        <dbReference type="Rhea" id="RHEA:46160"/>
        <dbReference type="ChEBI" id="CHEBI:15378"/>
        <dbReference type="ChEBI" id="CHEBI:24646"/>
        <dbReference type="ChEBI" id="CHEBI:57540"/>
        <dbReference type="ChEBI" id="CHEBI:57945"/>
        <dbReference type="ChEBI" id="CHEBI:132124"/>
        <dbReference type="EC" id="1.6.5.9"/>
    </reaction>
</comment>
<dbReference type="PRINTS" id="PR00368">
    <property type="entry name" value="FADPNR"/>
</dbReference>
<evidence type="ECO:0000259" key="10">
    <source>
        <dbReference type="Pfam" id="PF07992"/>
    </source>
</evidence>
<feature type="domain" description="External alternative NADH-ubiquinone oxidoreductase-like C-terminal" evidence="11">
    <location>
        <begin position="383"/>
        <end position="433"/>
    </location>
</feature>
<dbReference type="Proteomes" id="UP000741360">
    <property type="component" value="Unassembled WGS sequence"/>
</dbReference>
<comment type="caution">
    <text evidence="12">The sequence shown here is derived from an EMBL/GenBank/DDBJ whole genome shotgun (WGS) entry which is preliminary data.</text>
</comment>
<dbReference type="EMBL" id="JACPSX010000094">
    <property type="protein sequence ID" value="MBI3014467.1"/>
    <property type="molecule type" value="Genomic_DNA"/>
</dbReference>
<evidence type="ECO:0000256" key="2">
    <source>
        <dbReference type="ARBA" id="ARBA00012637"/>
    </source>
</evidence>
<keyword evidence="6" id="KW-0560">Oxidoreductase</keyword>
<evidence type="ECO:0000313" key="13">
    <source>
        <dbReference type="Proteomes" id="UP000741360"/>
    </source>
</evidence>
<dbReference type="GO" id="GO:0050136">
    <property type="term" value="F:NADH dehydrogenase (quinone) (non-electrogenic) activity"/>
    <property type="evidence" value="ECO:0007669"/>
    <property type="project" value="UniProtKB-EC"/>
</dbReference>
<feature type="domain" description="FAD/NAD(P)-binding" evidence="10">
    <location>
        <begin position="25"/>
        <end position="350"/>
    </location>
</feature>
<protein>
    <recommendedName>
        <fullName evidence="2">NADH:ubiquinone reductase (non-electrogenic)</fullName>
        <ecNumber evidence="2">1.6.5.9</ecNumber>
    </recommendedName>
</protein>
<evidence type="ECO:0000256" key="5">
    <source>
        <dbReference type="ARBA" id="ARBA00022946"/>
    </source>
</evidence>
<dbReference type="InterPro" id="IPR023753">
    <property type="entry name" value="FAD/NAD-binding_dom"/>
</dbReference>
<evidence type="ECO:0000256" key="8">
    <source>
        <dbReference type="ARBA" id="ARBA00047599"/>
    </source>
</evidence>
<evidence type="ECO:0000313" key="12">
    <source>
        <dbReference type="EMBL" id="MBI3014467.1"/>
    </source>
</evidence>
<dbReference type="SUPFAM" id="SSF51905">
    <property type="entry name" value="FAD/NAD(P)-binding domain"/>
    <property type="match status" value="1"/>
</dbReference>
<dbReference type="EC" id="1.6.5.9" evidence="2"/>
<sequence>MTSQKEAGLAIGRVLARPSTSLAPRILILGGGFAGVTTAMELAKRCAGVLPVHITLLSEQNFFLFTPMLAEAATGAVESRHVLYPIRPLCGAWGIEFGEMCVEAVDLHRRRVVARHRRSQMRQHVHYDKLVLALGATPNVAMVPGAAEHALPFKGVGDAVRIRNRVIDLFEAAALTEDPWARQRLLTFVVVGAGHAGTELMAALEELTRAILLRHYPSLARNSVRLVLVGSAVLPQTATNLAAYAREQILERGIELETNRAARVLPEGLVLQDGRVIPSDCVIWTAGNRVSPVVADLPLPKAPDGRLLVNEFFEVKEAPHVYALGDNAAQTDPHTNSSYVATAQVAIRQARALARQLEAELTGRERRPFRFRVLGEMVPLSRRTAVADLRGIKLIGFPAWFCWKTVYMLKLPTLAARVRVVLDWTVELFFERDVSELTVDEERGA</sequence>
<reference evidence="12" key="1">
    <citation type="submission" date="2020-07" db="EMBL/GenBank/DDBJ databases">
        <title>Huge and variable diversity of episymbiotic CPR bacteria and DPANN archaea in groundwater ecosystems.</title>
        <authorList>
            <person name="He C.Y."/>
            <person name="Keren R."/>
            <person name="Whittaker M."/>
            <person name="Farag I.F."/>
            <person name="Doudna J."/>
            <person name="Cate J.H.D."/>
            <person name="Banfield J.F."/>
        </authorList>
    </citation>
    <scope>NUCLEOTIDE SEQUENCE</scope>
    <source>
        <strain evidence="12">NC_groundwater_717_Ag_S-0.2um_59_8</strain>
    </source>
</reference>
<dbReference type="PANTHER" id="PTHR43706">
    <property type="entry name" value="NADH DEHYDROGENASE"/>
    <property type="match status" value="1"/>
</dbReference>
<dbReference type="InterPro" id="IPR045024">
    <property type="entry name" value="NDH-2"/>
</dbReference>
<dbReference type="Gene3D" id="3.50.50.100">
    <property type="match status" value="1"/>
</dbReference>
<evidence type="ECO:0000256" key="3">
    <source>
        <dbReference type="ARBA" id="ARBA00022630"/>
    </source>
</evidence>
<keyword evidence="5" id="KW-0809">Transit peptide</keyword>
<evidence type="ECO:0000256" key="1">
    <source>
        <dbReference type="ARBA" id="ARBA00005272"/>
    </source>
</evidence>
<keyword evidence="7" id="KW-0520">NAD</keyword>
<evidence type="ECO:0000256" key="7">
    <source>
        <dbReference type="ARBA" id="ARBA00023027"/>
    </source>
</evidence>
<comment type="similarity">
    <text evidence="1">Belongs to the NADH dehydrogenase family.</text>
</comment>
<organism evidence="12 13">
    <name type="scientific">Tectimicrobiota bacterium</name>
    <dbReference type="NCBI Taxonomy" id="2528274"/>
    <lineage>
        <taxon>Bacteria</taxon>
        <taxon>Pseudomonadati</taxon>
        <taxon>Nitrospinota/Tectimicrobiota group</taxon>
        <taxon>Candidatus Tectimicrobiota</taxon>
    </lineage>
</organism>
<evidence type="ECO:0000256" key="4">
    <source>
        <dbReference type="ARBA" id="ARBA00022827"/>
    </source>
</evidence>
<dbReference type="Pfam" id="PF22366">
    <property type="entry name" value="NDH2_C"/>
    <property type="match status" value="1"/>
</dbReference>
<name>A0A932M013_UNCTE</name>
<evidence type="ECO:0000259" key="11">
    <source>
        <dbReference type="Pfam" id="PF22366"/>
    </source>
</evidence>
<gene>
    <name evidence="12" type="ORF">HYY65_05270</name>
</gene>
<keyword evidence="9" id="KW-0175">Coiled coil</keyword>
<keyword evidence="4" id="KW-0274">FAD</keyword>
<dbReference type="Pfam" id="PF07992">
    <property type="entry name" value="Pyr_redox_2"/>
    <property type="match status" value="1"/>
</dbReference>
<dbReference type="InterPro" id="IPR054585">
    <property type="entry name" value="NDH2-like_C"/>
</dbReference>
<evidence type="ECO:0000256" key="6">
    <source>
        <dbReference type="ARBA" id="ARBA00023002"/>
    </source>
</evidence>
<dbReference type="AlphaFoldDB" id="A0A932M013"/>
<keyword evidence="3" id="KW-0285">Flavoprotein</keyword>
<dbReference type="PRINTS" id="PR00411">
    <property type="entry name" value="PNDRDTASEI"/>
</dbReference>
<accession>A0A932M013</accession>
<proteinExistence type="inferred from homology"/>